<organism evidence="3 4">
    <name type="scientific">Paramuricea clavata</name>
    <name type="common">Red gorgonian</name>
    <name type="synonym">Violescent sea-whip</name>
    <dbReference type="NCBI Taxonomy" id="317549"/>
    <lineage>
        <taxon>Eukaryota</taxon>
        <taxon>Metazoa</taxon>
        <taxon>Cnidaria</taxon>
        <taxon>Anthozoa</taxon>
        <taxon>Octocorallia</taxon>
        <taxon>Malacalcyonacea</taxon>
        <taxon>Plexauridae</taxon>
        <taxon>Paramuricea</taxon>
    </lineage>
</organism>
<keyword evidence="1" id="KW-0175">Coiled coil</keyword>
<evidence type="ECO:0000256" key="2">
    <source>
        <dbReference type="SAM" id="MobiDB-lite"/>
    </source>
</evidence>
<feature type="compositionally biased region" description="Polar residues" evidence="2">
    <location>
        <begin position="432"/>
        <end position="449"/>
    </location>
</feature>
<dbReference type="Pfam" id="PF05380">
    <property type="entry name" value="Peptidase_A17"/>
    <property type="match status" value="1"/>
</dbReference>
<gene>
    <name evidence="3" type="ORF">PACLA_8A080977</name>
</gene>
<dbReference type="AlphaFoldDB" id="A0A7D9KWS8"/>
<dbReference type="OrthoDB" id="5973575at2759"/>
<feature type="coiled-coil region" evidence="1">
    <location>
        <begin position="366"/>
        <end position="407"/>
    </location>
</feature>
<dbReference type="Proteomes" id="UP001152795">
    <property type="component" value="Unassembled WGS sequence"/>
</dbReference>
<comment type="caution">
    <text evidence="3">The sequence shown here is derived from an EMBL/GenBank/DDBJ whole genome shotgun (WGS) entry which is preliminary data.</text>
</comment>
<dbReference type="Gene3D" id="3.30.420.10">
    <property type="entry name" value="Ribonuclease H-like superfamily/Ribonuclease H"/>
    <property type="match status" value="1"/>
</dbReference>
<keyword evidence="4" id="KW-1185">Reference proteome</keyword>
<protein>
    <submittedName>
        <fullName evidence="3">E3 ubiquitin- ligase DZIP3</fullName>
    </submittedName>
</protein>
<dbReference type="GO" id="GO:0016874">
    <property type="term" value="F:ligase activity"/>
    <property type="evidence" value="ECO:0007669"/>
    <property type="project" value="UniProtKB-KW"/>
</dbReference>
<dbReference type="GO" id="GO:0003676">
    <property type="term" value="F:nucleic acid binding"/>
    <property type="evidence" value="ECO:0007669"/>
    <property type="project" value="InterPro"/>
</dbReference>
<evidence type="ECO:0000313" key="4">
    <source>
        <dbReference type="Proteomes" id="UP001152795"/>
    </source>
</evidence>
<dbReference type="GO" id="GO:0015074">
    <property type="term" value="P:DNA integration"/>
    <property type="evidence" value="ECO:0007669"/>
    <property type="project" value="InterPro"/>
</dbReference>
<evidence type="ECO:0000256" key="1">
    <source>
        <dbReference type="SAM" id="Coils"/>
    </source>
</evidence>
<accession>A0A7D9KWS8</accession>
<feature type="region of interest" description="Disordered" evidence="2">
    <location>
        <begin position="827"/>
        <end position="872"/>
    </location>
</feature>
<sequence>MGVAPESYGSLLSSMLMSKLPTNLQLVVSRVVKENEWNLDKLLNTLQQELEARERIKVPATNKDFKKYHGSASALMAGNNPSCTYCRGSHPSKDCTTVTSPAARQDILRKTGRCFVCLRKDHISPSCKSTTRCYSCKGRHHVSICKGKKPPPPPPRDPPEEHGQSGSNKSKEGPSLGTHPDATVCHTTSSNCVLLQTARANIYNPDNPDGPKVKARLILDGGSQCSYVSSALTGTLGLQSKSQRSVNIKTFGSSETNAQVIDVVNLGIETAYGANIEMLAFTVPLICQPLKNQFVSNASKTYPHLANLHLADYSSGQHDAKCVYEEFLESIKYENNHYVVNLPWKPDHAELPDDYDLSKKRLLGLLKRLRENVDNAFKLYEDSRSRLAKANFNLRKITTNSKELQERICQTNQLVTVNNASDGSNMARADSNKSQQLVQEEQSSYTGSTLGPPLPASDDKQKILGILWDSYEDNLIIDIKDVADLAQMVQATKRNVISVSSKIYDRMGFISPLTINFKLLFQELCLAKGDWDHPLEGTLKCNWQKLVDNLKDVQPVVIPRCYISDIHEQVDYSSLGRLLRVTAVVLKFIKLLKSRVKQEDPPTNSEVTSTDIELARVLWIKELQEEMKLNENSGTETSVCLLMKLEPSDKQDGRAYKALNSPPLPEFRVKEAPPFTYVGLDYVGPLYVKSTNDLDEKAWICLITCCVSRAVHLEVVPNMTSQAFLRSFRRFTLRRSTPLLVVSDNAKTFKAASKELMTLMRDPQVKKYFLQQRMRWSSNLEKAPWCGGFFERKKTIGKARLSYDELVTAVTEAESILNSRPKSYVSSEDVEEPLTPAHPLSGRRILSLPDRHQENPEDEDFLVDLSTNDLNK</sequence>
<dbReference type="InterPro" id="IPR012337">
    <property type="entry name" value="RNaseH-like_sf"/>
</dbReference>
<dbReference type="EMBL" id="CACRXK020011649">
    <property type="protein sequence ID" value="CAB4021831.1"/>
    <property type="molecule type" value="Genomic_DNA"/>
</dbReference>
<dbReference type="InterPro" id="IPR008042">
    <property type="entry name" value="Retrotrans_Pao"/>
</dbReference>
<keyword evidence="3" id="KW-0436">Ligase</keyword>
<proteinExistence type="predicted"/>
<dbReference type="InterPro" id="IPR001584">
    <property type="entry name" value="Integrase_cat-core"/>
</dbReference>
<dbReference type="SUPFAM" id="SSF53098">
    <property type="entry name" value="Ribonuclease H-like"/>
    <property type="match status" value="1"/>
</dbReference>
<feature type="region of interest" description="Disordered" evidence="2">
    <location>
        <begin position="420"/>
        <end position="456"/>
    </location>
</feature>
<reference evidence="3" key="1">
    <citation type="submission" date="2020-04" db="EMBL/GenBank/DDBJ databases">
        <authorList>
            <person name="Alioto T."/>
            <person name="Alioto T."/>
            <person name="Gomez Garrido J."/>
        </authorList>
    </citation>
    <scope>NUCLEOTIDE SEQUENCE</scope>
    <source>
        <strain evidence="3">A484AB</strain>
    </source>
</reference>
<evidence type="ECO:0000313" key="3">
    <source>
        <dbReference type="EMBL" id="CAB4021831.1"/>
    </source>
</evidence>
<dbReference type="PROSITE" id="PS50994">
    <property type="entry name" value="INTEGRASE"/>
    <property type="match status" value="1"/>
</dbReference>
<dbReference type="InterPro" id="IPR036397">
    <property type="entry name" value="RNaseH_sf"/>
</dbReference>
<feature type="region of interest" description="Disordered" evidence="2">
    <location>
        <begin position="142"/>
        <end position="180"/>
    </location>
</feature>
<name>A0A7D9KWS8_PARCT</name>
<dbReference type="PANTHER" id="PTHR47331:SF2">
    <property type="match status" value="1"/>
</dbReference>
<dbReference type="PANTHER" id="PTHR47331">
    <property type="entry name" value="PHD-TYPE DOMAIN-CONTAINING PROTEIN"/>
    <property type="match status" value="1"/>
</dbReference>